<proteinExistence type="predicted"/>
<dbReference type="Proteomes" id="UP001529510">
    <property type="component" value="Unassembled WGS sequence"/>
</dbReference>
<organism evidence="4 5">
    <name type="scientific">Cirrhinus mrigala</name>
    <name type="common">Mrigala</name>
    <dbReference type="NCBI Taxonomy" id="683832"/>
    <lineage>
        <taxon>Eukaryota</taxon>
        <taxon>Metazoa</taxon>
        <taxon>Chordata</taxon>
        <taxon>Craniata</taxon>
        <taxon>Vertebrata</taxon>
        <taxon>Euteleostomi</taxon>
        <taxon>Actinopterygii</taxon>
        <taxon>Neopterygii</taxon>
        <taxon>Teleostei</taxon>
        <taxon>Ostariophysi</taxon>
        <taxon>Cypriniformes</taxon>
        <taxon>Cyprinidae</taxon>
        <taxon>Labeoninae</taxon>
        <taxon>Labeonini</taxon>
        <taxon>Cirrhinus</taxon>
    </lineage>
</organism>
<gene>
    <name evidence="4" type="ORF">M9458_036091</name>
</gene>
<evidence type="ECO:0000256" key="1">
    <source>
        <dbReference type="ARBA" id="ARBA00004141"/>
    </source>
</evidence>
<comment type="caution">
    <text evidence="4">The sequence shown here is derived from an EMBL/GenBank/DDBJ whole genome shotgun (WGS) entry which is preliminary data.</text>
</comment>
<dbReference type="EMBL" id="JAMKFB020000018">
    <property type="protein sequence ID" value="KAL0167869.1"/>
    <property type="molecule type" value="Genomic_DNA"/>
</dbReference>
<keyword evidence="5" id="KW-1185">Reference proteome</keyword>
<name>A0ABD0P167_CIRMR</name>
<evidence type="ECO:0008006" key="6">
    <source>
        <dbReference type="Google" id="ProtNLM"/>
    </source>
</evidence>
<reference evidence="4 5" key="1">
    <citation type="submission" date="2024-05" db="EMBL/GenBank/DDBJ databases">
        <title>Genome sequencing and assembly of Indian major carp, Cirrhinus mrigala (Hamilton, 1822).</title>
        <authorList>
            <person name="Mohindra V."/>
            <person name="Chowdhury L.M."/>
            <person name="Lal K."/>
            <person name="Jena J.K."/>
        </authorList>
    </citation>
    <scope>NUCLEOTIDE SEQUENCE [LARGE SCALE GENOMIC DNA]</scope>
    <source>
        <strain evidence="4">CM1030</strain>
        <tissue evidence="4">Blood</tissue>
    </source>
</reference>
<keyword evidence="3" id="KW-0472">Membrane</keyword>
<evidence type="ECO:0000313" key="5">
    <source>
        <dbReference type="Proteomes" id="UP001529510"/>
    </source>
</evidence>
<evidence type="ECO:0000313" key="4">
    <source>
        <dbReference type="EMBL" id="KAL0167869.1"/>
    </source>
</evidence>
<evidence type="ECO:0000256" key="2">
    <source>
        <dbReference type="ARBA" id="ARBA00022692"/>
    </source>
</evidence>
<keyword evidence="2" id="KW-0812">Transmembrane</keyword>
<sequence>KDRENTYILALDGDTDFQPSAVMLLIDRLKLYPEVGAACGRIHPTGTGWIY</sequence>
<dbReference type="PANTHER" id="PTHR22914:SF42">
    <property type="entry name" value="CHITIN SYNTHASE"/>
    <property type="match status" value="1"/>
</dbReference>
<dbReference type="InterPro" id="IPR004835">
    <property type="entry name" value="Chitin_synth"/>
</dbReference>
<evidence type="ECO:0000256" key="3">
    <source>
        <dbReference type="ARBA" id="ARBA00023136"/>
    </source>
</evidence>
<dbReference type="AlphaFoldDB" id="A0ABD0P167"/>
<feature type="non-terminal residue" evidence="4">
    <location>
        <position position="1"/>
    </location>
</feature>
<accession>A0ABD0P167</accession>
<dbReference type="PANTHER" id="PTHR22914">
    <property type="entry name" value="CHITIN SYNTHASE"/>
    <property type="match status" value="1"/>
</dbReference>
<comment type="subcellular location">
    <subcellularLocation>
        <location evidence="1">Membrane</location>
        <topology evidence="1">Multi-pass membrane protein</topology>
    </subcellularLocation>
</comment>
<protein>
    <recommendedName>
        <fullName evidence="6">Chitin synthase</fullName>
    </recommendedName>
</protein>
<dbReference type="GO" id="GO:0016020">
    <property type="term" value="C:membrane"/>
    <property type="evidence" value="ECO:0007669"/>
    <property type="project" value="UniProtKB-SubCell"/>
</dbReference>